<dbReference type="Proteomes" id="UP000178808">
    <property type="component" value="Unassembled WGS sequence"/>
</dbReference>
<reference evidence="2 3" key="1">
    <citation type="journal article" date="2016" name="Nat. Commun.">
        <title>Thousands of microbial genomes shed light on interconnected biogeochemical processes in an aquifer system.</title>
        <authorList>
            <person name="Anantharaman K."/>
            <person name="Brown C.T."/>
            <person name="Hug L.A."/>
            <person name="Sharon I."/>
            <person name="Castelle C.J."/>
            <person name="Probst A.J."/>
            <person name="Thomas B.C."/>
            <person name="Singh A."/>
            <person name="Wilkins M.J."/>
            <person name="Karaoz U."/>
            <person name="Brodie E.L."/>
            <person name="Williams K.H."/>
            <person name="Hubbard S.S."/>
            <person name="Banfield J.F."/>
        </authorList>
    </citation>
    <scope>NUCLEOTIDE SEQUENCE [LARGE SCALE GENOMIC DNA]</scope>
</reference>
<dbReference type="AlphaFoldDB" id="A0A1G1Z5C4"/>
<feature type="transmembrane region" description="Helical" evidence="1">
    <location>
        <begin position="172"/>
        <end position="191"/>
    </location>
</feature>
<gene>
    <name evidence="2" type="ORF">A3I31_00505</name>
</gene>
<proteinExistence type="predicted"/>
<evidence type="ECO:0000313" key="2">
    <source>
        <dbReference type="EMBL" id="OGY59639.1"/>
    </source>
</evidence>
<evidence type="ECO:0000256" key="1">
    <source>
        <dbReference type="SAM" id="Phobius"/>
    </source>
</evidence>
<name>A0A1G1Z5C4_9BACT</name>
<feature type="transmembrane region" description="Helical" evidence="1">
    <location>
        <begin position="212"/>
        <end position="233"/>
    </location>
</feature>
<protein>
    <submittedName>
        <fullName evidence="2">Uncharacterized protein</fullName>
    </submittedName>
</protein>
<dbReference type="EMBL" id="MHIZ01000031">
    <property type="protein sequence ID" value="OGY59639.1"/>
    <property type="molecule type" value="Genomic_DNA"/>
</dbReference>
<sequence length="236" mass="26691">MIWKFLKNFYPKILRAVLLLWLLLALGVSAVLTYSQKSSGQGEIESINQDIAAKRSGLENALKTKRESRECEINIKKYSDLQESERQLRDKYGSYIPVDERPASGIESLLISANHTNCVDITKVSGYDVYKTFEATGQRRMDYLTTVSKTSVPALFFNNMFTGDFSDTGLPFTYGLIALAALAVPVRLANMMRKKLFTFTSQHIRDIGDLPAFQRSIVIFLFIFLILLALIVIKIL</sequence>
<keyword evidence="1" id="KW-0812">Transmembrane</keyword>
<comment type="caution">
    <text evidence="2">The sequence shown here is derived from an EMBL/GenBank/DDBJ whole genome shotgun (WGS) entry which is preliminary data.</text>
</comment>
<keyword evidence="1" id="KW-0472">Membrane</keyword>
<evidence type="ECO:0000313" key="3">
    <source>
        <dbReference type="Proteomes" id="UP000178808"/>
    </source>
</evidence>
<organism evidence="2 3">
    <name type="scientific">Candidatus Colwellbacteria bacterium RIFCSPLOWO2_02_FULL_44_20b</name>
    <dbReference type="NCBI Taxonomy" id="1797691"/>
    <lineage>
        <taxon>Bacteria</taxon>
        <taxon>Candidatus Colwelliibacteriota</taxon>
    </lineage>
</organism>
<accession>A0A1G1Z5C4</accession>
<keyword evidence="1" id="KW-1133">Transmembrane helix</keyword>